<keyword evidence="9" id="KW-1185">Reference proteome</keyword>
<comment type="similarity">
    <text evidence="6">Belongs to the PINc/VapC protein family.</text>
</comment>
<evidence type="ECO:0000256" key="3">
    <source>
        <dbReference type="ARBA" id="ARBA00022723"/>
    </source>
</evidence>
<feature type="binding site" evidence="6">
    <location>
        <position position="6"/>
    </location>
    <ligand>
        <name>Mg(2+)</name>
        <dbReference type="ChEBI" id="CHEBI:18420"/>
    </ligand>
</feature>
<dbReference type="AlphaFoldDB" id="A0A4R0JM15"/>
<dbReference type="GO" id="GO:0016787">
    <property type="term" value="F:hydrolase activity"/>
    <property type="evidence" value="ECO:0007669"/>
    <property type="project" value="UniProtKB-KW"/>
</dbReference>
<evidence type="ECO:0000313" key="9">
    <source>
        <dbReference type="Proteomes" id="UP000292695"/>
    </source>
</evidence>
<dbReference type="GO" id="GO:0090729">
    <property type="term" value="F:toxin activity"/>
    <property type="evidence" value="ECO:0007669"/>
    <property type="project" value="UniProtKB-KW"/>
</dbReference>
<dbReference type="EC" id="3.1.-.-" evidence="6"/>
<evidence type="ECO:0000256" key="4">
    <source>
        <dbReference type="ARBA" id="ARBA00022801"/>
    </source>
</evidence>
<evidence type="ECO:0000313" key="8">
    <source>
        <dbReference type="EMBL" id="TCC42945.1"/>
    </source>
</evidence>
<gene>
    <name evidence="6" type="primary">vapC</name>
    <name evidence="8" type="ORF">E0H50_00160</name>
</gene>
<keyword evidence="5 6" id="KW-0460">Magnesium</keyword>
<evidence type="ECO:0000256" key="6">
    <source>
        <dbReference type="HAMAP-Rule" id="MF_00265"/>
    </source>
</evidence>
<organism evidence="8 9">
    <name type="scientific">Kribbella sindirgiensis</name>
    <dbReference type="NCBI Taxonomy" id="1124744"/>
    <lineage>
        <taxon>Bacteria</taxon>
        <taxon>Bacillati</taxon>
        <taxon>Actinomycetota</taxon>
        <taxon>Actinomycetes</taxon>
        <taxon>Propionibacteriales</taxon>
        <taxon>Kribbellaceae</taxon>
        <taxon>Kribbella</taxon>
    </lineage>
</organism>
<proteinExistence type="inferred from homology"/>
<comment type="function">
    <text evidence="6">Toxic component of a toxin-antitoxin (TA) system. An RNase.</text>
</comment>
<dbReference type="SUPFAM" id="SSF88723">
    <property type="entry name" value="PIN domain-like"/>
    <property type="match status" value="1"/>
</dbReference>
<feature type="domain" description="PIN" evidence="7">
    <location>
        <begin position="1"/>
        <end position="126"/>
    </location>
</feature>
<protein>
    <recommendedName>
        <fullName evidence="6">Ribonuclease VapC</fullName>
        <shortName evidence="6">RNase VapC</shortName>
        <ecNumber evidence="6">3.1.-.-</ecNumber>
    </recommendedName>
    <alternativeName>
        <fullName evidence="6">Toxin VapC</fullName>
    </alternativeName>
</protein>
<sequence length="144" mass="15700">MILVADTSGIIAAFDRNAPEGPSCRQLLQNAGTVILSPLVLAEVDHLARARLGAAARSTILELLTTQVRRMRFQVADIGAETLTAALAVMSRYADLDLDLADAVTVALAADYRTDVVLTLDRRDFRALRPLTPHKSFRLFPDDL</sequence>
<comment type="caution">
    <text evidence="8">The sequence shown here is derived from an EMBL/GenBank/DDBJ whole genome shotgun (WGS) entry which is preliminary data.</text>
</comment>
<dbReference type="InterPro" id="IPR029060">
    <property type="entry name" value="PIN-like_dom_sf"/>
</dbReference>
<evidence type="ECO:0000256" key="2">
    <source>
        <dbReference type="ARBA" id="ARBA00022722"/>
    </source>
</evidence>
<dbReference type="SMART" id="SM00670">
    <property type="entry name" value="PINc"/>
    <property type="match status" value="1"/>
</dbReference>
<comment type="cofactor">
    <cofactor evidence="6">
        <name>Mg(2+)</name>
        <dbReference type="ChEBI" id="CHEBI:18420"/>
    </cofactor>
</comment>
<evidence type="ECO:0000256" key="1">
    <source>
        <dbReference type="ARBA" id="ARBA00022649"/>
    </source>
</evidence>
<feature type="binding site" evidence="6">
    <location>
        <position position="102"/>
    </location>
    <ligand>
        <name>Mg(2+)</name>
        <dbReference type="ChEBI" id="CHEBI:18420"/>
    </ligand>
</feature>
<dbReference type="RefSeq" id="WP_131283473.1">
    <property type="nucleotide sequence ID" value="NZ_SJKA01000001.1"/>
</dbReference>
<dbReference type="InterPro" id="IPR022907">
    <property type="entry name" value="VapC_family"/>
</dbReference>
<evidence type="ECO:0000256" key="5">
    <source>
        <dbReference type="ARBA" id="ARBA00022842"/>
    </source>
</evidence>
<accession>A0A4R0JM15</accession>
<dbReference type="OrthoDB" id="5184258at2"/>
<evidence type="ECO:0000259" key="7">
    <source>
        <dbReference type="SMART" id="SM00670"/>
    </source>
</evidence>
<keyword evidence="6" id="KW-0800">Toxin</keyword>
<dbReference type="EMBL" id="SJKA01000001">
    <property type="protein sequence ID" value="TCC42945.1"/>
    <property type="molecule type" value="Genomic_DNA"/>
</dbReference>
<keyword evidence="1 6" id="KW-1277">Toxin-antitoxin system</keyword>
<keyword evidence="2 6" id="KW-0540">Nuclease</keyword>
<dbReference type="InterPro" id="IPR002716">
    <property type="entry name" value="PIN_dom"/>
</dbReference>
<name>A0A4R0JM15_9ACTN</name>
<reference evidence="8 9" key="1">
    <citation type="submission" date="2019-02" db="EMBL/GenBank/DDBJ databases">
        <title>Kribbella capetownensis sp. nov. and Kribbella speibonae sp. nov., isolated from soil.</title>
        <authorList>
            <person name="Curtis S.M."/>
            <person name="Norton I."/>
            <person name="Everest G.J."/>
            <person name="Meyers P.R."/>
        </authorList>
    </citation>
    <scope>NUCLEOTIDE SEQUENCE [LARGE SCALE GENOMIC DNA]</scope>
    <source>
        <strain evidence="8 9">DSM 27082</strain>
    </source>
</reference>
<dbReference type="Proteomes" id="UP000292695">
    <property type="component" value="Unassembled WGS sequence"/>
</dbReference>
<dbReference type="Gene3D" id="3.40.50.1010">
    <property type="entry name" value="5'-nuclease"/>
    <property type="match status" value="1"/>
</dbReference>
<keyword evidence="3 6" id="KW-0479">Metal-binding</keyword>
<dbReference type="GO" id="GO:0004540">
    <property type="term" value="F:RNA nuclease activity"/>
    <property type="evidence" value="ECO:0007669"/>
    <property type="project" value="InterPro"/>
</dbReference>
<keyword evidence="4 6" id="KW-0378">Hydrolase</keyword>
<dbReference type="GO" id="GO:0000287">
    <property type="term" value="F:magnesium ion binding"/>
    <property type="evidence" value="ECO:0007669"/>
    <property type="project" value="UniProtKB-UniRule"/>
</dbReference>
<dbReference type="Pfam" id="PF01850">
    <property type="entry name" value="PIN"/>
    <property type="match status" value="1"/>
</dbReference>
<dbReference type="HAMAP" id="MF_00265">
    <property type="entry name" value="VapC_Nob1"/>
    <property type="match status" value="1"/>
</dbReference>